<dbReference type="InterPro" id="IPR036188">
    <property type="entry name" value="FAD/NAD-bd_sf"/>
</dbReference>
<dbReference type="EMBL" id="BRYB01000597">
    <property type="protein sequence ID" value="GMI33668.1"/>
    <property type="molecule type" value="Genomic_DNA"/>
</dbReference>
<feature type="non-terminal residue" evidence="1">
    <location>
        <position position="1"/>
    </location>
</feature>
<keyword evidence="2" id="KW-1185">Reference proteome</keyword>
<dbReference type="Proteomes" id="UP001165060">
    <property type="component" value="Unassembled WGS sequence"/>
</dbReference>
<organism evidence="1 2">
    <name type="scientific">Tetraparma gracilis</name>
    <dbReference type="NCBI Taxonomy" id="2962635"/>
    <lineage>
        <taxon>Eukaryota</taxon>
        <taxon>Sar</taxon>
        <taxon>Stramenopiles</taxon>
        <taxon>Ochrophyta</taxon>
        <taxon>Bolidophyceae</taxon>
        <taxon>Parmales</taxon>
        <taxon>Triparmaceae</taxon>
        <taxon>Tetraparma</taxon>
    </lineage>
</organism>
<reference evidence="1 2" key="1">
    <citation type="journal article" date="2023" name="Commun. Biol.">
        <title>Genome analysis of Parmales, the sister group of diatoms, reveals the evolutionary specialization of diatoms from phago-mixotrophs to photoautotrophs.</title>
        <authorList>
            <person name="Ban H."/>
            <person name="Sato S."/>
            <person name="Yoshikawa S."/>
            <person name="Yamada K."/>
            <person name="Nakamura Y."/>
            <person name="Ichinomiya M."/>
            <person name="Sato N."/>
            <person name="Blanc-Mathieu R."/>
            <person name="Endo H."/>
            <person name="Kuwata A."/>
            <person name="Ogata H."/>
        </authorList>
    </citation>
    <scope>NUCLEOTIDE SEQUENCE [LARGE SCALE GENOMIC DNA]</scope>
</reference>
<proteinExistence type="predicted"/>
<dbReference type="Gene3D" id="3.50.50.60">
    <property type="entry name" value="FAD/NAD(P)-binding domain"/>
    <property type="match status" value="2"/>
</dbReference>
<gene>
    <name evidence="1" type="ORF">TeGR_g2833</name>
</gene>
<protein>
    <submittedName>
        <fullName evidence="1">Uncharacterized protein</fullName>
    </submittedName>
</protein>
<comment type="caution">
    <text evidence="1">The sequence shown here is derived from an EMBL/GenBank/DDBJ whole genome shotgun (WGS) entry which is preliminary data.</text>
</comment>
<accession>A0ABQ6MUJ8</accession>
<evidence type="ECO:0000313" key="1">
    <source>
        <dbReference type="EMBL" id="GMI33668.1"/>
    </source>
</evidence>
<evidence type="ECO:0000313" key="2">
    <source>
        <dbReference type="Proteomes" id="UP001165060"/>
    </source>
</evidence>
<sequence>RLTCPPAPPSAPPPGWHKHTRFISPSFHSTPFCQPDLNACTLLPGDPGPSGLGMSQHPSAEEYRRYLDYVTNEVPVDFDEACGLSRPSSPSSPSPRLRDHLLPCPPIASLAPTGTGLYLAVPSSGPPILAKHVVLACGLEPALPPPSTPSPSSLHSAYVSLAALAACPDPVLVGYGESAVDLLRFLSRSPPPPGGRAATVIRRSAGKGGGKPVAPDPSFGLSPRSLDFLRELEAGDHGRNVAVRFVDGYECTGASSPVPGLHAAELSPYRPALPPPPPVESSHPIVLCTGYAPPPLVTSAVPFAGGVYPDLDPRTDESRSLPGVFLAGPSVRYRASALGCDKDALLCYVYKFRARAPIVAAEILSRVLEAEFFEGGALDEEGGRILERMGEMETRARELGFWADDLAKAKCRELGGGC</sequence>
<name>A0ABQ6MUJ8_9STRA</name>